<evidence type="ECO:0000313" key="3">
    <source>
        <dbReference type="Proteomes" id="UP001357485"/>
    </source>
</evidence>
<accession>A0ABR0LTF5</accession>
<feature type="region of interest" description="Disordered" evidence="1">
    <location>
        <begin position="1"/>
        <end position="78"/>
    </location>
</feature>
<proteinExistence type="predicted"/>
<keyword evidence="3" id="KW-1185">Reference proteome</keyword>
<comment type="caution">
    <text evidence="2">The sequence shown here is derived from an EMBL/GenBank/DDBJ whole genome shotgun (WGS) entry which is preliminary data.</text>
</comment>
<evidence type="ECO:0000256" key="1">
    <source>
        <dbReference type="SAM" id="MobiDB-lite"/>
    </source>
</evidence>
<dbReference type="EMBL" id="JAVRRA010010873">
    <property type="protein sequence ID" value="KAK5241028.1"/>
    <property type="molecule type" value="Genomic_DNA"/>
</dbReference>
<dbReference type="Proteomes" id="UP001357485">
    <property type="component" value="Unassembled WGS sequence"/>
</dbReference>
<name>A0ABR0LTF5_9PEZI</name>
<gene>
    <name evidence="2" type="primary">MSH3_5</name>
    <name evidence="2" type="ORF">LTR16_009840</name>
</gene>
<feature type="compositionally biased region" description="Low complexity" evidence="1">
    <location>
        <begin position="1"/>
        <end position="40"/>
    </location>
</feature>
<feature type="compositionally biased region" description="Polar residues" evidence="1">
    <location>
        <begin position="41"/>
        <end position="51"/>
    </location>
</feature>
<protein>
    <submittedName>
        <fullName evidence="2">Mismatch repair protein msh3</fullName>
    </submittedName>
</protein>
<reference evidence="2 3" key="1">
    <citation type="submission" date="2023-08" db="EMBL/GenBank/DDBJ databases">
        <title>Black Yeasts Isolated from many extreme environments.</title>
        <authorList>
            <person name="Coleine C."/>
            <person name="Stajich J.E."/>
            <person name="Selbmann L."/>
        </authorList>
    </citation>
    <scope>NUCLEOTIDE SEQUENCE [LARGE SCALE GENOMIC DNA]</scope>
    <source>
        <strain evidence="2 3">CCFEE 536</strain>
    </source>
</reference>
<organism evidence="2 3">
    <name type="scientific">Cryomyces antarcticus</name>
    <dbReference type="NCBI Taxonomy" id="329879"/>
    <lineage>
        <taxon>Eukaryota</taxon>
        <taxon>Fungi</taxon>
        <taxon>Dikarya</taxon>
        <taxon>Ascomycota</taxon>
        <taxon>Pezizomycotina</taxon>
        <taxon>Dothideomycetes</taxon>
        <taxon>Dothideomycetes incertae sedis</taxon>
        <taxon>Cryomyces</taxon>
    </lineage>
</organism>
<sequence length="104" mass="11028">MAPSRISSAPQSSQKKQQSISNFFTPRSTSSSKPAASQSQEGAPSASTQPPAQLENGARDGNGLFVGDEEVTAEQQRTSAKLKRILERNEGGLVEEGTAPKRVK</sequence>
<feature type="non-terminal residue" evidence="2">
    <location>
        <position position="104"/>
    </location>
</feature>
<evidence type="ECO:0000313" key="2">
    <source>
        <dbReference type="EMBL" id="KAK5241028.1"/>
    </source>
</evidence>